<dbReference type="Pfam" id="PF00171">
    <property type="entry name" value="Aldedh"/>
    <property type="match status" value="1"/>
</dbReference>
<dbReference type="InterPro" id="IPR016161">
    <property type="entry name" value="Ald_DH/histidinol_DH"/>
</dbReference>
<dbReference type="AlphaFoldDB" id="A0A2I8F4N9"/>
<evidence type="ECO:0000256" key="2">
    <source>
        <dbReference type="ARBA" id="ARBA00023002"/>
    </source>
</evidence>
<dbReference type="SUPFAM" id="SSF53720">
    <property type="entry name" value="ALDH-like"/>
    <property type="match status" value="1"/>
</dbReference>
<dbReference type="Gene3D" id="3.40.309.10">
    <property type="entry name" value="Aldehyde Dehydrogenase, Chain A, domain 2"/>
    <property type="match status" value="1"/>
</dbReference>
<dbReference type="InterPro" id="IPR051020">
    <property type="entry name" value="ALDH-related_metabolic_enz"/>
</dbReference>
<organism evidence="4 5">
    <name type="scientific">Paraburkholderia terrae</name>
    <dbReference type="NCBI Taxonomy" id="311230"/>
    <lineage>
        <taxon>Bacteria</taxon>
        <taxon>Pseudomonadati</taxon>
        <taxon>Pseudomonadota</taxon>
        <taxon>Betaproteobacteria</taxon>
        <taxon>Burkholderiales</taxon>
        <taxon>Burkholderiaceae</taxon>
        <taxon>Paraburkholderia</taxon>
    </lineage>
</organism>
<protein>
    <submittedName>
        <fullName evidence="4">Aldehyde dehydrogenase</fullName>
    </submittedName>
</protein>
<keyword evidence="2" id="KW-0560">Oxidoreductase</keyword>
<dbReference type="GO" id="GO:0008911">
    <property type="term" value="F:lactaldehyde dehydrogenase (NAD+) activity"/>
    <property type="evidence" value="ECO:0007669"/>
    <property type="project" value="TreeGrafter"/>
</dbReference>
<gene>
    <name evidence="4" type="ORF">C2L65_45095</name>
</gene>
<evidence type="ECO:0000259" key="3">
    <source>
        <dbReference type="Pfam" id="PF00171"/>
    </source>
</evidence>
<evidence type="ECO:0000313" key="5">
    <source>
        <dbReference type="Proteomes" id="UP000243502"/>
    </source>
</evidence>
<dbReference type="KEGG" id="pter:C2L65_45095"/>
<proteinExistence type="inferred from homology"/>
<comment type="similarity">
    <text evidence="1">Belongs to the aldehyde dehydrogenase family.</text>
</comment>
<dbReference type="Proteomes" id="UP000243502">
    <property type="component" value="Chromosome 4"/>
</dbReference>
<dbReference type="RefSeq" id="WP_042309032.1">
    <property type="nucleotide sequence ID" value="NZ_CP026114.1"/>
</dbReference>
<evidence type="ECO:0000313" key="4">
    <source>
        <dbReference type="EMBL" id="AUT66753.1"/>
    </source>
</evidence>
<dbReference type="InterPro" id="IPR015590">
    <property type="entry name" value="Aldehyde_DH_dom"/>
</dbReference>
<dbReference type="PANTHER" id="PTHR42991:SF1">
    <property type="entry name" value="ALDEHYDE DEHYDROGENASE"/>
    <property type="match status" value="1"/>
</dbReference>
<dbReference type="Gene3D" id="3.40.605.10">
    <property type="entry name" value="Aldehyde Dehydrogenase, Chain A, domain 1"/>
    <property type="match status" value="1"/>
</dbReference>
<sequence>MNGPIRPLDLSSGFIAVTSPFDGSELGIVADIPAGIANLLIEAAKKGAHTCRRIPRYERASILERCATRMLQDVTSLSDLIVAESGKTITQATNDVLECVDTLRLSASEVRRNAGEVIPFDAYDGSSDRRGWFTREPLGVIVVIASYCDPLALIARKLGPAIAGANAVIVKPSEYTPLSAIRLVNYLIEAGLPSEIVTVATGGSALVEALVSSRDVRMVSFSGGLNDAEKIAGAGGLKRFAMDFDGTRSAIVMSDCELDAAIRSCISTAYGTAGQSSVGIQHILVQATIYEEFKNRFVAKTKTLVSGDPASPETDVGPMISVDVAERMKSLVDVAISQGTKILCGNTRDGSVYAPTVLENVCDESELWQWEGLTRIAVLRCVHTLDEAITLAAGMHRSYQINIFTRDIESALDITESLQADAVIFNDSASYRCGAMRSGAGMLGKFGPERVRLAYEEMTQTKVVCIRG</sequence>
<feature type="domain" description="Aldehyde dehydrogenase" evidence="3">
    <location>
        <begin position="14"/>
        <end position="464"/>
    </location>
</feature>
<dbReference type="PANTHER" id="PTHR42991">
    <property type="entry name" value="ALDEHYDE DEHYDROGENASE"/>
    <property type="match status" value="1"/>
</dbReference>
<dbReference type="InterPro" id="IPR016163">
    <property type="entry name" value="Ald_DH_C"/>
</dbReference>
<name>A0A2I8F4N9_9BURK</name>
<dbReference type="OrthoDB" id="6187633at2"/>
<reference evidence="4 5" key="1">
    <citation type="submission" date="2018-01" db="EMBL/GenBank/DDBJ databases">
        <title>Species boundaries and ecological features among Paraburkholderia terrae DSMZ17804T, P. hospita DSMZ17164T and P. caribensis DSMZ13236T.</title>
        <authorList>
            <person name="Pratama A.A."/>
        </authorList>
    </citation>
    <scope>NUCLEOTIDE SEQUENCE [LARGE SCALE GENOMIC DNA]</scope>
    <source>
        <strain evidence="4 5">DSM 17804</strain>
    </source>
</reference>
<dbReference type="EMBL" id="CP026114">
    <property type="protein sequence ID" value="AUT66753.1"/>
    <property type="molecule type" value="Genomic_DNA"/>
</dbReference>
<accession>A0A2I8F4N9</accession>
<dbReference type="InterPro" id="IPR016162">
    <property type="entry name" value="Ald_DH_N"/>
</dbReference>
<evidence type="ECO:0000256" key="1">
    <source>
        <dbReference type="ARBA" id="ARBA00009986"/>
    </source>
</evidence>